<dbReference type="Proteomes" id="UP000181962">
    <property type="component" value="Chromosome"/>
</dbReference>
<evidence type="ECO:0000313" key="1">
    <source>
        <dbReference type="EMBL" id="APG10196.1"/>
    </source>
</evidence>
<organism evidence="1 2">
    <name type="scientific">Bradyrhizobium japonicum</name>
    <dbReference type="NCBI Taxonomy" id="375"/>
    <lineage>
        <taxon>Bacteria</taxon>
        <taxon>Pseudomonadati</taxon>
        <taxon>Pseudomonadota</taxon>
        <taxon>Alphaproteobacteria</taxon>
        <taxon>Hyphomicrobiales</taxon>
        <taxon>Nitrobacteraceae</taxon>
        <taxon>Bradyrhizobium</taxon>
    </lineage>
</organism>
<proteinExistence type="predicted"/>
<accession>A0A1L3FA54</accession>
<evidence type="ECO:0000313" key="2">
    <source>
        <dbReference type="Proteomes" id="UP000181962"/>
    </source>
</evidence>
<gene>
    <name evidence="1" type="ORF">BKD09_17860</name>
</gene>
<protein>
    <submittedName>
        <fullName evidence="1">Uncharacterized protein</fullName>
    </submittedName>
</protein>
<dbReference type="AlphaFoldDB" id="A0A1L3FA54"/>
<sequence>MGHKATSQRRTKEPIRQHCVNAPAAIARAANIRSLDMLSGKATVEASCRREDGRSDCGKLGGTAKQISEQRKRLLGNYGALPKLRLLRQPRDLRSGGGIN</sequence>
<name>A0A1L3FA54_BRAJP</name>
<reference evidence="1 2" key="1">
    <citation type="submission" date="2016-11" db="EMBL/GenBank/DDBJ databases">
        <title>Complete Genome Sequence of Bradyrhizobium sp. strain J5, an isolated from soybean nodule in Hokkaido.</title>
        <authorList>
            <person name="Kanehara K."/>
        </authorList>
    </citation>
    <scope>NUCLEOTIDE SEQUENCE [LARGE SCALE GENOMIC DNA]</scope>
    <source>
        <strain evidence="1 2">J5</strain>
    </source>
</reference>
<dbReference type="EMBL" id="CP017637">
    <property type="protein sequence ID" value="APG10196.1"/>
    <property type="molecule type" value="Genomic_DNA"/>
</dbReference>